<sequence length="144" mass="15746">MLRLRQAKGINPTSTQGGSTEAHVDESTLSITSKLDEGWEGKLTRKFNKINQTLRTVCTHINMEVPDYETDGENDGGDAHQDPNTSHSEAPDTSFELITFSDVDHAGYLDTYKSTSGGIQFLGDKLVSWSSKKQDCTAMSTAEA</sequence>
<dbReference type="CDD" id="cd09272">
    <property type="entry name" value="RNase_HI_RT_Ty1"/>
    <property type="match status" value="1"/>
</dbReference>
<gene>
    <name evidence="2" type="ORF">Tco_0839489</name>
</gene>
<dbReference type="PANTHER" id="PTHR11439">
    <property type="entry name" value="GAG-POL-RELATED RETROTRANSPOSON"/>
    <property type="match status" value="1"/>
</dbReference>
<evidence type="ECO:0000256" key="1">
    <source>
        <dbReference type="SAM" id="MobiDB-lite"/>
    </source>
</evidence>
<accession>A0ABQ5ATC6</accession>
<keyword evidence="3" id="KW-1185">Reference proteome</keyword>
<comment type="caution">
    <text evidence="2">The sequence shown here is derived from an EMBL/GenBank/DDBJ whole genome shotgun (WGS) entry which is preliminary data.</text>
</comment>
<feature type="region of interest" description="Disordered" evidence="1">
    <location>
        <begin position="1"/>
        <end position="25"/>
    </location>
</feature>
<reference evidence="2" key="2">
    <citation type="submission" date="2022-01" db="EMBL/GenBank/DDBJ databases">
        <authorList>
            <person name="Yamashiro T."/>
            <person name="Shiraishi A."/>
            <person name="Satake H."/>
            <person name="Nakayama K."/>
        </authorList>
    </citation>
    <scope>NUCLEOTIDE SEQUENCE</scope>
</reference>
<evidence type="ECO:0000313" key="2">
    <source>
        <dbReference type="EMBL" id="GJT05027.1"/>
    </source>
</evidence>
<proteinExistence type="predicted"/>
<organism evidence="2 3">
    <name type="scientific">Tanacetum coccineum</name>
    <dbReference type="NCBI Taxonomy" id="301880"/>
    <lineage>
        <taxon>Eukaryota</taxon>
        <taxon>Viridiplantae</taxon>
        <taxon>Streptophyta</taxon>
        <taxon>Embryophyta</taxon>
        <taxon>Tracheophyta</taxon>
        <taxon>Spermatophyta</taxon>
        <taxon>Magnoliopsida</taxon>
        <taxon>eudicotyledons</taxon>
        <taxon>Gunneridae</taxon>
        <taxon>Pentapetalae</taxon>
        <taxon>asterids</taxon>
        <taxon>campanulids</taxon>
        <taxon>Asterales</taxon>
        <taxon>Asteraceae</taxon>
        <taxon>Asteroideae</taxon>
        <taxon>Anthemideae</taxon>
        <taxon>Anthemidinae</taxon>
        <taxon>Tanacetum</taxon>
    </lineage>
</organism>
<evidence type="ECO:0000313" key="3">
    <source>
        <dbReference type="Proteomes" id="UP001151760"/>
    </source>
</evidence>
<protein>
    <submittedName>
        <fullName evidence="2">Uncharacterized protein</fullName>
    </submittedName>
</protein>
<name>A0ABQ5ATC6_9ASTR</name>
<reference evidence="2" key="1">
    <citation type="journal article" date="2022" name="Int. J. Mol. Sci.">
        <title>Draft Genome of Tanacetum Coccineum: Genomic Comparison of Closely Related Tanacetum-Family Plants.</title>
        <authorList>
            <person name="Yamashiro T."/>
            <person name="Shiraishi A."/>
            <person name="Nakayama K."/>
            <person name="Satake H."/>
        </authorList>
    </citation>
    <scope>NUCLEOTIDE SEQUENCE</scope>
</reference>
<dbReference type="EMBL" id="BQNB010012554">
    <property type="protein sequence ID" value="GJT05027.1"/>
    <property type="molecule type" value="Genomic_DNA"/>
</dbReference>
<dbReference type="PANTHER" id="PTHR11439:SF483">
    <property type="entry name" value="PEPTIDE SYNTHASE GLIP-LIKE, PUTATIVE (AFU_ORTHOLOGUE AFUA_3G12920)-RELATED"/>
    <property type="match status" value="1"/>
</dbReference>
<dbReference type="Proteomes" id="UP001151760">
    <property type="component" value="Unassembled WGS sequence"/>
</dbReference>
<feature type="region of interest" description="Disordered" evidence="1">
    <location>
        <begin position="65"/>
        <end position="93"/>
    </location>
</feature>
<feature type="compositionally biased region" description="Acidic residues" evidence="1">
    <location>
        <begin position="66"/>
        <end position="76"/>
    </location>
</feature>